<feature type="non-terminal residue" evidence="7">
    <location>
        <position position="1"/>
    </location>
</feature>
<dbReference type="Pfam" id="PF00274">
    <property type="entry name" value="Glycolytic"/>
    <property type="match status" value="1"/>
</dbReference>
<dbReference type="FunFam" id="3.20.20.70:FF:000140">
    <property type="entry name" value="Fructose-bisphosphate aldolase"/>
    <property type="match status" value="1"/>
</dbReference>
<dbReference type="UniPathway" id="UPA00109">
    <property type="reaction ID" value="UER00183"/>
</dbReference>
<dbReference type="SUPFAM" id="SSF51569">
    <property type="entry name" value="Aldolase"/>
    <property type="match status" value="1"/>
</dbReference>
<evidence type="ECO:0000256" key="4">
    <source>
        <dbReference type="ARBA" id="ARBA00013068"/>
    </source>
</evidence>
<evidence type="ECO:0000256" key="5">
    <source>
        <dbReference type="ARBA" id="ARBA00023152"/>
    </source>
</evidence>
<dbReference type="PANTHER" id="PTHR11627">
    <property type="entry name" value="FRUCTOSE-BISPHOSPHATE ALDOLASE"/>
    <property type="match status" value="1"/>
</dbReference>
<reference evidence="7" key="1">
    <citation type="submission" date="2018-05" db="EMBL/GenBank/DDBJ databases">
        <authorList>
            <person name="Lanie J.A."/>
            <person name="Ng W.-L."/>
            <person name="Kazmierczak K.M."/>
            <person name="Andrzejewski T.M."/>
            <person name="Davidsen T.M."/>
            <person name="Wayne K.J."/>
            <person name="Tettelin H."/>
            <person name="Glass J.I."/>
            <person name="Rusch D."/>
            <person name="Podicherti R."/>
            <person name="Tsui H.-C.T."/>
            <person name="Winkler M.E."/>
        </authorList>
    </citation>
    <scope>NUCLEOTIDE SEQUENCE</scope>
</reference>
<accession>A0A381S717</accession>
<dbReference type="GO" id="GO:0006096">
    <property type="term" value="P:glycolytic process"/>
    <property type="evidence" value="ECO:0007669"/>
    <property type="project" value="UniProtKB-UniPathway"/>
</dbReference>
<dbReference type="NCBIfam" id="NF033379">
    <property type="entry name" value="FrucBisAld_I"/>
    <property type="match status" value="1"/>
</dbReference>
<evidence type="ECO:0000256" key="1">
    <source>
        <dbReference type="ARBA" id="ARBA00000441"/>
    </source>
</evidence>
<dbReference type="Gene3D" id="3.20.20.70">
    <property type="entry name" value="Aldolase class I"/>
    <property type="match status" value="1"/>
</dbReference>
<dbReference type="InterPro" id="IPR000741">
    <property type="entry name" value="FBA_I"/>
</dbReference>
<proteinExistence type="inferred from homology"/>
<dbReference type="InterPro" id="IPR013785">
    <property type="entry name" value="Aldolase_TIM"/>
</dbReference>
<dbReference type="EMBL" id="UINC01002670">
    <property type="protein sequence ID" value="SUZ99108.1"/>
    <property type="molecule type" value="Genomic_DNA"/>
</dbReference>
<protein>
    <recommendedName>
        <fullName evidence="4">fructose-bisphosphate aldolase</fullName>
        <ecNumber evidence="4">4.1.2.13</ecNumber>
    </recommendedName>
</protein>
<keyword evidence="6" id="KW-0456">Lyase</keyword>
<comment type="pathway">
    <text evidence="2">Carbohydrate degradation; glycolysis; D-glyceraldehyde 3-phosphate and glycerone phosphate from D-glucose: step 4/4.</text>
</comment>
<dbReference type="EC" id="4.1.2.13" evidence="4"/>
<evidence type="ECO:0000256" key="6">
    <source>
        <dbReference type="ARBA" id="ARBA00023239"/>
    </source>
</evidence>
<dbReference type="AlphaFoldDB" id="A0A381S717"/>
<keyword evidence="5" id="KW-0324">Glycolysis</keyword>
<gene>
    <name evidence="7" type="ORF">METZ01_LOCUS51962</name>
</gene>
<evidence type="ECO:0000313" key="7">
    <source>
        <dbReference type="EMBL" id="SUZ99108.1"/>
    </source>
</evidence>
<evidence type="ECO:0000256" key="3">
    <source>
        <dbReference type="ARBA" id="ARBA00010387"/>
    </source>
</evidence>
<name>A0A381S717_9ZZZZ</name>
<organism evidence="7">
    <name type="scientific">marine metagenome</name>
    <dbReference type="NCBI Taxonomy" id="408172"/>
    <lineage>
        <taxon>unclassified sequences</taxon>
        <taxon>metagenomes</taxon>
        <taxon>ecological metagenomes</taxon>
    </lineage>
</organism>
<comment type="similarity">
    <text evidence="3">Belongs to the class I fructose-bisphosphate aldolase family.</text>
</comment>
<dbReference type="GO" id="GO:0004332">
    <property type="term" value="F:fructose-bisphosphate aldolase activity"/>
    <property type="evidence" value="ECO:0007669"/>
    <property type="project" value="UniProtKB-EC"/>
</dbReference>
<dbReference type="CDD" id="cd00948">
    <property type="entry name" value="FBP_aldolase_I_a"/>
    <property type="match status" value="1"/>
</dbReference>
<comment type="catalytic activity">
    <reaction evidence="1">
        <text>beta-D-fructose 1,6-bisphosphate = D-glyceraldehyde 3-phosphate + dihydroxyacetone phosphate</text>
        <dbReference type="Rhea" id="RHEA:14729"/>
        <dbReference type="ChEBI" id="CHEBI:32966"/>
        <dbReference type="ChEBI" id="CHEBI:57642"/>
        <dbReference type="ChEBI" id="CHEBI:59776"/>
        <dbReference type="EC" id="4.1.2.13"/>
    </reaction>
</comment>
<evidence type="ECO:0000256" key="2">
    <source>
        <dbReference type="ARBA" id="ARBA00004714"/>
    </source>
</evidence>
<sequence>VVRYNQRHKLGEITMNSNELNSIAQAMVAPNKGILAADESTPTIGKRFKDINTESTETNRQIYRNMLFTSAGISDYISGVILFDETIRQSTDTGVAFPEYLNSLGIIPGIKVDKGAKELAGCAGEKVTEGLDGLRERLSEYYSLGARFAKWRAVITIASGIPSETCIGVNAHALARYAALCQESAMVPIVEPEVLMDGEHSLETCYDITAKVLDCVFSELVNQKVMLNGIILKPNMIISGSDAANRADVAMVASATVDCLTAHVPKDVPGIAFLSGGQTSEEATAHLSAMNELGPHPWQLSFSYGRALQACPLKAWAGENENIESAQAELLKRAKLNGLARTGSYNPQMESA</sequence>